<evidence type="ECO:0008006" key="4">
    <source>
        <dbReference type="Google" id="ProtNLM"/>
    </source>
</evidence>
<sequence>MPTLGELISPRLTKSPTGPASTEPNDLVIDPQYTNALDTLSEALVALEDDINRSVKNDFDRGGVRRCNDTIDKLKAQCTQPAVKRDALVTSLASVAASVEDVRQEVQTRKDTLAPGVAERLLGKLGILLGILVGVAVFTAAPYLAPGAAILGVAKVGAASTLVASVIGQGWAMARANKYQNVAEIESKLESMRTAMIRAEAECTMEGIKASLKDDQQALTCFESLLDIPDVDKPPGSVAPPKIIVSGDTDGSTLRAILLGIQAGVIHIKTDEGRALLCRLLKAEAAAAAQINAEGTPLKDFQKNEDYQNDLAELENHLDFRRGVTELIFVGDVCHDRYSLNKDVDFSIRKKMHDCGVIYIFGNHDDPRVLQPYRRPDRPDALDEMFGEYAKNGMTVDAMEAHAKEIFWRRAYWSESTQTLITHQGLEPGPGGTLKHPDGYFRADNYKGKGKKLADDINARKGINLVKKNNDYTFEERMMVLDRFFQHPASSWYQARGIIPFPQRMPSYNCPVPGIPWYQNLDKTKKGHEEWPEFLEWVKTADGIDWRVCAQLAEDWEAQIYIQTACRPSYDHMTYLGGLIQGRAVRGHEGKTVFGDVAVDLNARAGADGRQVKASAAAFYGPRPLARPAPPVHGYA</sequence>
<keyword evidence="3" id="KW-1185">Reference proteome</keyword>
<dbReference type="AlphaFoldDB" id="A0A0H3X0D3"/>
<reference evidence="2" key="1">
    <citation type="submission" date="2016-06" db="EMBL/GenBank/DDBJ databases">
        <title>Complete Genome Sequence of Pandoraea faecigallinarum DSM-23572.</title>
        <authorList>
            <person name="Yong D."/>
            <person name="Ee R."/>
            <person name="Lim Y.-L."/>
            <person name="Yin W.-F."/>
            <person name="Chan K.-G."/>
        </authorList>
    </citation>
    <scope>NUCLEOTIDE SEQUENCE</scope>
    <source>
        <strain evidence="2">DSM 23572</strain>
        <plasmid evidence="2">pPF72-1</plasmid>
    </source>
</reference>
<proteinExistence type="predicted"/>
<dbReference type="RefSeq" id="WP_047909307.1">
    <property type="nucleotide sequence ID" value="NZ_CP011808.2"/>
</dbReference>
<gene>
    <name evidence="2" type="ORF">AB870_24415</name>
</gene>
<geneLocation type="plasmid" evidence="2 3">
    <name>pPF72-1</name>
</geneLocation>
<evidence type="ECO:0000313" key="2">
    <source>
        <dbReference type="EMBL" id="AKM33340.1"/>
    </source>
</evidence>
<keyword evidence="2" id="KW-0614">Plasmid</keyword>
<evidence type="ECO:0000256" key="1">
    <source>
        <dbReference type="SAM" id="MobiDB-lite"/>
    </source>
</evidence>
<dbReference type="EMBL" id="CP011808">
    <property type="protein sequence ID" value="AKM33340.1"/>
    <property type="molecule type" value="Genomic_DNA"/>
</dbReference>
<evidence type="ECO:0000313" key="3">
    <source>
        <dbReference type="Proteomes" id="UP000035651"/>
    </source>
</evidence>
<organism evidence="2 3">
    <name type="scientific">Pandoraea faecigallinarum</name>
    <dbReference type="NCBI Taxonomy" id="656179"/>
    <lineage>
        <taxon>Bacteria</taxon>
        <taxon>Pseudomonadati</taxon>
        <taxon>Pseudomonadota</taxon>
        <taxon>Betaproteobacteria</taxon>
        <taxon>Burkholderiales</taxon>
        <taxon>Burkholderiaceae</taxon>
        <taxon>Pandoraea</taxon>
    </lineage>
</organism>
<feature type="region of interest" description="Disordered" evidence="1">
    <location>
        <begin position="1"/>
        <end position="28"/>
    </location>
</feature>
<dbReference type="KEGG" id="pfg:AB870_24415"/>
<dbReference type="OrthoDB" id="9816741at2"/>
<dbReference type="PATRIC" id="fig|656179.3.peg.5246"/>
<feature type="compositionally biased region" description="Polar residues" evidence="1">
    <location>
        <begin position="12"/>
        <end position="24"/>
    </location>
</feature>
<dbReference type="InterPro" id="IPR029052">
    <property type="entry name" value="Metallo-depent_PP-like"/>
</dbReference>
<accession>A0A0H3X0D3</accession>
<dbReference type="SUPFAM" id="SSF56300">
    <property type="entry name" value="Metallo-dependent phosphatases"/>
    <property type="match status" value="1"/>
</dbReference>
<dbReference type="Proteomes" id="UP000035651">
    <property type="component" value="Plasmid pPF72-1"/>
</dbReference>
<protein>
    <recommendedName>
        <fullName evidence="4">Calcineurin-like phosphoesterase domain-containing protein</fullName>
    </recommendedName>
</protein>
<name>A0A0H3X0D3_9BURK</name>